<dbReference type="PANTHER" id="PTHR47551:SF1">
    <property type="entry name" value="TUBULIN--TYROSINE LIGASE PBY1-RELATED"/>
    <property type="match status" value="1"/>
</dbReference>
<name>A0A0D1YG65_9PEZI</name>
<keyword evidence="3" id="KW-1185">Reference proteome</keyword>
<dbReference type="GeneID" id="27316550"/>
<dbReference type="STRING" id="253628.A0A0D1YG65"/>
<evidence type="ECO:0000256" key="1">
    <source>
        <dbReference type="SAM" id="MobiDB-lite"/>
    </source>
</evidence>
<evidence type="ECO:0000313" key="2">
    <source>
        <dbReference type="EMBL" id="KIV99771.1"/>
    </source>
</evidence>
<dbReference type="OrthoDB" id="202825at2759"/>
<dbReference type="GO" id="GO:0000932">
    <property type="term" value="C:P-body"/>
    <property type="evidence" value="ECO:0007669"/>
    <property type="project" value="TreeGrafter"/>
</dbReference>
<proteinExistence type="predicted"/>
<evidence type="ECO:0000313" key="3">
    <source>
        <dbReference type="Proteomes" id="UP000053259"/>
    </source>
</evidence>
<dbReference type="VEuPathDB" id="FungiDB:PV09_08577"/>
<feature type="compositionally biased region" description="Acidic residues" evidence="1">
    <location>
        <begin position="190"/>
        <end position="205"/>
    </location>
</feature>
<accession>A0A0D1YG65</accession>
<dbReference type="FunCoup" id="A0A0D1YG65">
    <property type="interactions" value="20"/>
</dbReference>
<dbReference type="Gene3D" id="3.30.470.20">
    <property type="entry name" value="ATP-grasp fold, B domain"/>
    <property type="match status" value="1"/>
</dbReference>
<dbReference type="EMBL" id="KN847571">
    <property type="protein sequence ID" value="KIV99771.1"/>
    <property type="molecule type" value="Genomic_DNA"/>
</dbReference>
<dbReference type="InterPro" id="IPR027746">
    <property type="entry name" value="TTL"/>
</dbReference>
<dbReference type="PANTHER" id="PTHR47551">
    <property type="entry name" value="TUBULIN--TYROSINE LIGASE PBY1-RELATED"/>
    <property type="match status" value="1"/>
</dbReference>
<gene>
    <name evidence="2" type="ORF">PV09_08577</name>
</gene>
<dbReference type="InParanoid" id="A0A0D1YG65"/>
<evidence type="ECO:0008006" key="4">
    <source>
        <dbReference type="Google" id="ProtNLM"/>
    </source>
</evidence>
<dbReference type="RefSeq" id="XP_016209641.1">
    <property type="nucleotide sequence ID" value="XM_016362499.1"/>
</dbReference>
<feature type="region of interest" description="Disordered" evidence="1">
    <location>
        <begin position="189"/>
        <end position="210"/>
    </location>
</feature>
<dbReference type="AlphaFoldDB" id="A0A0D1YG65"/>
<reference evidence="2 3" key="1">
    <citation type="submission" date="2015-01" db="EMBL/GenBank/DDBJ databases">
        <title>The Genome Sequence of Ochroconis gallopava CBS43764.</title>
        <authorList>
            <consortium name="The Broad Institute Genomics Platform"/>
            <person name="Cuomo C."/>
            <person name="de Hoog S."/>
            <person name="Gorbushina A."/>
            <person name="Stielow B."/>
            <person name="Teixiera M."/>
            <person name="Abouelleil A."/>
            <person name="Chapman S.B."/>
            <person name="Priest M."/>
            <person name="Young S.K."/>
            <person name="Wortman J."/>
            <person name="Nusbaum C."/>
            <person name="Birren B."/>
        </authorList>
    </citation>
    <scope>NUCLEOTIDE SEQUENCE [LARGE SCALE GENOMIC DNA]</scope>
    <source>
        <strain evidence="2 3">CBS 43764</strain>
    </source>
</reference>
<protein>
    <recommendedName>
        <fullName evidence="4">Tubulin-tyrosine ligase</fullName>
    </recommendedName>
</protein>
<dbReference type="Pfam" id="PF03133">
    <property type="entry name" value="TTL"/>
    <property type="match status" value="1"/>
</dbReference>
<dbReference type="InterPro" id="IPR004344">
    <property type="entry name" value="TTL/TTLL_fam"/>
</dbReference>
<dbReference type="PROSITE" id="PS51221">
    <property type="entry name" value="TTL"/>
    <property type="match status" value="1"/>
</dbReference>
<dbReference type="SUPFAM" id="SSF56059">
    <property type="entry name" value="Glutathione synthetase ATP-binding domain-like"/>
    <property type="match status" value="1"/>
</dbReference>
<dbReference type="Proteomes" id="UP000053259">
    <property type="component" value="Unassembled WGS sequence"/>
</dbReference>
<organism evidence="2 3">
    <name type="scientific">Verruconis gallopava</name>
    <dbReference type="NCBI Taxonomy" id="253628"/>
    <lineage>
        <taxon>Eukaryota</taxon>
        <taxon>Fungi</taxon>
        <taxon>Dikarya</taxon>
        <taxon>Ascomycota</taxon>
        <taxon>Pezizomycotina</taxon>
        <taxon>Dothideomycetes</taxon>
        <taxon>Pleosporomycetidae</taxon>
        <taxon>Venturiales</taxon>
        <taxon>Sympoventuriaceae</taxon>
        <taxon>Verruconis</taxon>
    </lineage>
</organism>
<dbReference type="HOGENOM" id="CLU_031301_0_0_1"/>
<sequence length="427" mass="48443">MTMFTAILDYEDPYVQPLIAEAFQKQIPQDACQVIQPSAEHGETRSNNNNNNRHDGERKVVQIRAYEAIEFEEALAHPDRILINAYIIRKALIRKHYLSNTVHAWITKHPDSVLARHFKPSVAFEVDYAEFLDEALLEAYELRESFERNARLQPAEREWWILKPSMTDRGQGIRLFSTEDELAAIFEQWDPPDSEDEDDDADDEGSHDGITTSQLRDFVAQPYIHPPLLLSSFGGRKFHIRTYVLAVGALSVYVYKPMLALFASQPYAAPWEEDDLKAHLTNTCLQHTGDRDGAVHAFWDLEDEPSCATSDPDRAWKDAVFEQICAVTADVFLAAAKNNAVHFQPLPNAFELFGLDFLVDSQRTVFLLEVNAFPDFKQTGDALRSLVAGLFEEVVDVAIKPFFGLEGGKPDGSERLRQVLDLDMGKR</sequence>